<evidence type="ECO:0000313" key="1">
    <source>
        <dbReference type="EMBL" id="MEW5290590.1"/>
    </source>
</evidence>
<reference evidence="1 2" key="1">
    <citation type="submission" date="2024-07" db="EMBL/GenBank/DDBJ databases">
        <authorList>
            <person name="Dulla G.F.J."/>
            <person name="Delorm J.G."/>
        </authorList>
    </citation>
    <scope>NUCLEOTIDE SEQUENCE [LARGE SCALE GENOMIC DNA]</scope>
    <source>
        <strain evidence="1 2">JGD 233</strain>
    </source>
</reference>
<gene>
    <name evidence="1" type="ORF">ABW286_15595</name>
</gene>
<dbReference type="InterPro" id="IPR047914">
    <property type="entry name" value="TagK-like_C"/>
</dbReference>
<protein>
    <submittedName>
        <fullName evidence="1">TagK domain-containing protein</fullName>
    </submittedName>
</protein>
<keyword evidence="2" id="KW-1185">Reference proteome</keyword>
<sequence length="280" mass="32136">MQLLMTWPDNQRVFTLSASCTFENAACFDVAKGTFSLSGQEEQDNVVYFYSSTGGSVILNNCEEYICRVDDIEIGHGQTYILRFGSFIQLGNFTFEVGNDESSDQEDMLHNLLNVHSEEEKDHLIIPEVEDILPNGGHYTGDLRYFSDAMESAETETDVLKKLELEYKKFLIWGEQNRKFFDDSPEINNKLSGDDDYFDAIRDEMKTKTLTECIVPAPSLFEKVWKEMNITESYDELLGEEEKTDILKSLAPENISSKEKKHVPELVFHDLYKTGLDSLY</sequence>
<evidence type="ECO:0000313" key="2">
    <source>
        <dbReference type="Proteomes" id="UP001554567"/>
    </source>
</evidence>
<dbReference type="EMBL" id="JBFKZN010000007">
    <property type="protein sequence ID" value="MEW5290590.1"/>
    <property type="molecule type" value="Genomic_DNA"/>
</dbReference>
<organism evidence="1 2">
    <name type="scientific">Erwinia papayae</name>
    <dbReference type="NCBI Taxonomy" id="206499"/>
    <lineage>
        <taxon>Bacteria</taxon>
        <taxon>Pseudomonadati</taxon>
        <taxon>Pseudomonadota</taxon>
        <taxon>Gammaproteobacteria</taxon>
        <taxon>Enterobacterales</taxon>
        <taxon>Erwiniaceae</taxon>
        <taxon>Erwinia</taxon>
    </lineage>
</organism>
<dbReference type="Proteomes" id="UP001554567">
    <property type="component" value="Unassembled WGS sequence"/>
</dbReference>
<comment type="caution">
    <text evidence="1">The sequence shown here is derived from an EMBL/GenBank/DDBJ whole genome shotgun (WGS) entry which is preliminary data.</text>
</comment>
<dbReference type="NCBIfam" id="NF033419">
    <property type="entry name" value="T6SS_TagK_dom"/>
    <property type="match status" value="1"/>
</dbReference>
<proteinExistence type="predicted"/>
<accession>A0ABV3N451</accession>
<name>A0ABV3N451_9GAMM</name>
<dbReference type="RefSeq" id="WP_261644139.1">
    <property type="nucleotide sequence ID" value="NZ_JBFKZN010000007.1"/>
</dbReference>